<accession>A0A8T3BKG8</accession>
<dbReference type="Proteomes" id="UP000829196">
    <property type="component" value="Unassembled WGS sequence"/>
</dbReference>
<organism evidence="1 2">
    <name type="scientific">Dendrobium nobile</name>
    <name type="common">Orchid</name>
    <dbReference type="NCBI Taxonomy" id="94219"/>
    <lineage>
        <taxon>Eukaryota</taxon>
        <taxon>Viridiplantae</taxon>
        <taxon>Streptophyta</taxon>
        <taxon>Embryophyta</taxon>
        <taxon>Tracheophyta</taxon>
        <taxon>Spermatophyta</taxon>
        <taxon>Magnoliopsida</taxon>
        <taxon>Liliopsida</taxon>
        <taxon>Asparagales</taxon>
        <taxon>Orchidaceae</taxon>
        <taxon>Epidendroideae</taxon>
        <taxon>Malaxideae</taxon>
        <taxon>Dendrobiinae</taxon>
        <taxon>Dendrobium</taxon>
    </lineage>
</organism>
<proteinExistence type="predicted"/>
<evidence type="ECO:0000313" key="1">
    <source>
        <dbReference type="EMBL" id="KAI0515914.1"/>
    </source>
</evidence>
<protein>
    <submittedName>
        <fullName evidence="1">Uncharacterized protein</fullName>
    </submittedName>
</protein>
<name>A0A8T3BKG8_DENNO</name>
<gene>
    <name evidence="1" type="ORF">KFK09_008584</name>
</gene>
<comment type="caution">
    <text evidence="1">The sequence shown here is derived from an EMBL/GenBank/DDBJ whole genome shotgun (WGS) entry which is preliminary data.</text>
</comment>
<sequence>MPMPMANASISILNGFSKFLRANIRAMVLTSFLYEVIGTHSDLYLIDLIVDISLGVNHLDFNLGFNLIQIKPRLQTYSCFKSIHISNQSKLQINSNFKSI</sequence>
<dbReference type="EMBL" id="JAGYWB010000007">
    <property type="protein sequence ID" value="KAI0515914.1"/>
    <property type="molecule type" value="Genomic_DNA"/>
</dbReference>
<keyword evidence="2" id="KW-1185">Reference proteome</keyword>
<reference evidence="1" key="1">
    <citation type="journal article" date="2022" name="Front. Genet.">
        <title>Chromosome-Scale Assembly of the Dendrobium nobile Genome Provides Insights Into the Molecular Mechanism of the Biosynthesis of the Medicinal Active Ingredient of Dendrobium.</title>
        <authorList>
            <person name="Xu Q."/>
            <person name="Niu S.-C."/>
            <person name="Li K.-L."/>
            <person name="Zheng P.-J."/>
            <person name="Zhang X.-J."/>
            <person name="Jia Y."/>
            <person name="Liu Y."/>
            <person name="Niu Y.-X."/>
            <person name="Yu L.-H."/>
            <person name="Chen D.-F."/>
            <person name="Zhang G.-Q."/>
        </authorList>
    </citation>
    <scope>NUCLEOTIDE SEQUENCE</scope>
    <source>
        <tissue evidence="1">Leaf</tissue>
    </source>
</reference>
<dbReference type="AlphaFoldDB" id="A0A8T3BKG8"/>
<evidence type="ECO:0000313" key="2">
    <source>
        <dbReference type="Proteomes" id="UP000829196"/>
    </source>
</evidence>